<keyword evidence="3 4" id="KW-0067">ATP-binding</keyword>
<evidence type="ECO:0000256" key="2">
    <source>
        <dbReference type="ARBA" id="ARBA00022741"/>
    </source>
</evidence>
<evidence type="ECO:0000259" key="5">
    <source>
        <dbReference type="PROSITE" id="PS50975"/>
    </source>
</evidence>
<dbReference type="EMBL" id="BAAAQM010000029">
    <property type="protein sequence ID" value="GAA1982320.1"/>
    <property type="molecule type" value="Genomic_DNA"/>
</dbReference>
<dbReference type="InterPro" id="IPR011761">
    <property type="entry name" value="ATP-grasp"/>
</dbReference>
<dbReference type="InterPro" id="IPR052032">
    <property type="entry name" value="ATP-dep_AA_Ligase"/>
</dbReference>
<sequence length="431" mass="45973">MNAPRSAALRFAVLYDLGAVPAGEIGAGLADLGDVVFLVPAGSVHVEQLRPVMEMLGAVHTLSGHPEADGELIRRIAPDAVLTFCDALVRQAAVLSASAGVPGPGERTARLFTDKVSQRKALRESGVELIRTAPIASLADWDAATTAVGLPAIVKPASGTLSLNTFAVHTPEERAEVFRLLQNLHSAGRWTPFITEEFLQGRPSQPFGDYVSVESVCTPRGITHLVITDKTPVLPPFRGTGRIWPSHLPADEQREILELVSRALQAVGADRGLTHTEVKLTVDGPRIIEVNGRISGYVNMMARESCGVDLVRAAALVALGHDPDVVPFDFGGKVHFQYNNLAPLRPCRLEGVTGTDTVRALPGVTAYRAFVRPGTDLPGGTTTRTLDTVSGFGGDHDEVLATIDAARTALSFDLRFEDGARRLTGHELSLC</sequence>
<evidence type="ECO:0000313" key="6">
    <source>
        <dbReference type="EMBL" id="GAA1982320.1"/>
    </source>
</evidence>
<proteinExistence type="predicted"/>
<dbReference type="SUPFAM" id="SSF56059">
    <property type="entry name" value="Glutathione synthetase ATP-binding domain-like"/>
    <property type="match status" value="1"/>
</dbReference>
<protein>
    <recommendedName>
        <fullName evidence="5">ATP-grasp domain-containing protein</fullName>
    </recommendedName>
</protein>
<dbReference type="RefSeq" id="WP_344659511.1">
    <property type="nucleotide sequence ID" value="NZ_BAAAQM010000029.1"/>
</dbReference>
<dbReference type="Gene3D" id="3.30.470.20">
    <property type="entry name" value="ATP-grasp fold, B domain"/>
    <property type="match status" value="1"/>
</dbReference>
<dbReference type="PANTHER" id="PTHR43585">
    <property type="entry name" value="FUMIPYRROLE BIOSYNTHESIS PROTEIN C"/>
    <property type="match status" value="1"/>
</dbReference>
<keyword evidence="1" id="KW-0436">Ligase</keyword>
<evidence type="ECO:0000313" key="7">
    <source>
        <dbReference type="Proteomes" id="UP001499854"/>
    </source>
</evidence>
<feature type="domain" description="ATP-grasp" evidence="5">
    <location>
        <begin position="119"/>
        <end position="319"/>
    </location>
</feature>
<evidence type="ECO:0000256" key="3">
    <source>
        <dbReference type="ARBA" id="ARBA00022840"/>
    </source>
</evidence>
<dbReference type="Pfam" id="PF13535">
    <property type="entry name" value="ATP-grasp_4"/>
    <property type="match status" value="1"/>
</dbReference>
<dbReference type="PANTHER" id="PTHR43585:SF2">
    <property type="entry name" value="ATP-GRASP ENZYME FSQD"/>
    <property type="match status" value="1"/>
</dbReference>
<gene>
    <name evidence="6" type="ORF">GCM10009838_49750</name>
</gene>
<dbReference type="PROSITE" id="PS50975">
    <property type="entry name" value="ATP_GRASP"/>
    <property type="match status" value="1"/>
</dbReference>
<keyword evidence="2 4" id="KW-0547">Nucleotide-binding</keyword>
<keyword evidence="7" id="KW-1185">Reference proteome</keyword>
<dbReference type="Proteomes" id="UP001499854">
    <property type="component" value="Unassembled WGS sequence"/>
</dbReference>
<organism evidence="6 7">
    <name type="scientific">Catenulispora subtropica</name>
    <dbReference type="NCBI Taxonomy" id="450798"/>
    <lineage>
        <taxon>Bacteria</taxon>
        <taxon>Bacillati</taxon>
        <taxon>Actinomycetota</taxon>
        <taxon>Actinomycetes</taxon>
        <taxon>Catenulisporales</taxon>
        <taxon>Catenulisporaceae</taxon>
        <taxon>Catenulispora</taxon>
    </lineage>
</organism>
<comment type="caution">
    <text evidence="6">The sequence shown here is derived from an EMBL/GenBank/DDBJ whole genome shotgun (WGS) entry which is preliminary data.</text>
</comment>
<name>A0ABN2S958_9ACTN</name>
<reference evidence="6 7" key="1">
    <citation type="journal article" date="2019" name="Int. J. Syst. Evol. Microbiol.">
        <title>The Global Catalogue of Microorganisms (GCM) 10K type strain sequencing project: providing services to taxonomists for standard genome sequencing and annotation.</title>
        <authorList>
            <consortium name="The Broad Institute Genomics Platform"/>
            <consortium name="The Broad Institute Genome Sequencing Center for Infectious Disease"/>
            <person name="Wu L."/>
            <person name="Ma J."/>
        </authorList>
    </citation>
    <scope>NUCLEOTIDE SEQUENCE [LARGE SCALE GENOMIC DNA]</scope>
    <source>
        <strain evidence="6 7">JCM 16013</strain>
    </source>
</reference>
<accession>A0ABN2S958</accession>
<evidence type="ECO:0000256" key="4">
    <source>
        <dbReference type="PROSITE-ProRule" id="PRU00409"/>
    </source>
</evidence>
<evidence type="ECO:0000256" key="1">
    <source>
        <dbReference type="ARBA" id="ARBA00022598"/>
    </source>
</evidence>